<gene>
    <name evidence="2" type="ORF">LTRI10_LOCUS36749</name>
</gene>
<organism evidence="2 3">
    <name type="scientific">Linum trigynum</name>
    <dbReference type="NCBI Taxonomy" id="586398"/>
    <lineage>
        <taxon>Eukaryota</taxon>
        <taxon>Viridiplantae</taxon>
        <taxon>Streptophyta</taxon>
        <taxon>Embryophyta</taxon>
        <taxon>Tracheophyta</taxon>
        <taxon>Spermatophyta</taxon>
        <taxon>Magnoliopsida</taxon>
        <taxon>eudicotyledons</taxon>
        <taxon>Gunneridae</taxon>
        <taxon>Pentapetalae</taxon>
        <taxon>rosids</taxon>
        <taxon>fabids</taxon>
        <taxon>Malpighiales</taxon>
        <taxon>Linaceae</taxon>
        <taxon>Linum</taxon>
    </lineage>
</organism>
<dbReference type="Proteomes" id="UP001497516">
    <property type="component" value="Chromosome 6"/>
</dbReference>
<dbReference type="AlphaFoldDB" id="A0AAV2FDL5"/>
<keyword evidence="3" id="KW-1185">Reference proteome</keyword>
<accession>A0AAV2FDL5</accession>
<sequence>MGRGASNRIPQKGRSVFGRAQPAHAHNEETEVDDGMEPVSTDQKESAHCMKQEPSITVQEGRDEAQLVLASLPPSGHQEPRRRRKLIIDDSEEESPRRSLPGQSKQLVKKGVAKKGRGLIKVSEKSQLDGGEGPLRAVARFSSRRRGVGRKKQDRDAPPNLQLRDVDTVEE</sequence>
<feature type="compositionally biased region" description="Basic residues" evidence="1">
    <location>
        <begin position="107"/>
        <end position="118"/>
    </location>
</feature>
<proteinExistence type="predicted"/>
<name>A0AAV2FDL5_9ROSI</name>
<protein>
    <submittedName>
        <fullName evidence="2">Uncharacterized protein</fullName>
    </submittedName>
</protein>
<feature type="compositionally biased region" description="Basic and acidic residues" evidence="1">
    <location>
        <begin position="42"/>
        <end position="51"/>
    </location>
</feature>
<feature type="region of interest" description="Disordered" evidence="1">
    <location>
        <begin position="1"/>
        <end position="171"/>
    </location>
</feature>
<dbReference type="EMBL" id="OZ034819">
    <property type="protein sequence ID" value="CAL1396376.1"/>
    <property type="molecule type" value="Genomic_DNA"/>
</dbReference>
<evidence type="ECO:0000256" key="1">
    <source>
        <dbReference type="SAM" id="MobiDB-lite"/>
    </source>
</evidence>
<reference evidence="2 3" key="1">
    <citation type="submission" date="2024-04" db="EMBL/GenBank/DDBJ databases">
        <authorList>
            <person name="Fracassetti M."/>
        </authorList>
    </citation>
    <scope>NUCLEOTIDE SEQUENCE [LARGE SCALE GENOMIC DNA]</scope>
</reference>
<evidence type="ECO:0000313" key="3">
    <source>
        <dbReference type="Proteomes" id="UP001497516"/>
    </source>
</evidence>
<evidence type="ECO:0000313" key="2">
    <source>
        <dbReference type="EMBL" id="CAL1396376.1"/>
    </source>
</evidence>